<dbReference type="InterPro" id="IPR001206">
    <property type="entry name" value="Diacylglycerol_kinase_cat_dom"/>
</dbReference>
<sequence>MYQYIYDSFLTDSKYSKTLAIIENRLADLGLSGRIDRLSLFKDARDFVREGVKKGVKTIVIVGNDFTLSQVIGAADEVDITFGVIPVGSKNEIARILGIEDEMSACDCLSNRLVKKIDLGKINSTYFISKIEAPPAEITLKCEGKFLVNSKKIQRVEIYNLPISGEKSDPQDGYLDVHLKPGRESFLRSAANVNVGFLTRNSEQNQESVLPIKKMFLESKNDLTILVDGAKNINAPAEIQVLPERLKIIVGKNRLF</sequence>
<gene>
    <name evidence="2" type="ORF">A2257_02270</name>
</gene>
<dbReference type="Proteomes" id="UP000177407">
    <property type="component" value="Unassembled WGS sequence"/>
</dbReference>
<dbReference type="EMBL" id="MFGA01000002">
    <property type="protein sequence ID" value="OGF21605.1"/>
    <property type="molecule type" value="Genomic_DNA"/>
</dbReference>
<reference evidence="2 3" key="1">
    <citation type="journal article" date="2016" name="Nat. Commun.">
        <title>Thousands of microbial genomes shed light on interconnected biogeochemical processes in an aquifer system.</title>
        <authorList>
            <person name="Anantharaman K."/>
            <person name="Brown C.T."/>
            <person name="Hug L.A."/>
            <person name="Sharon I."/>
            <person name="Castelle C.J."/>
            <person name="Probst A.J."/>
            <person name="Thomas B.C."/>
            <person name="Singh A."/>
            <person name="Wilkins M.J."/>
            <person name="Karaoz U."/>
            <person name="Brodie E.L."/>
            <person name="Williams K.H."/>
            <person name="Hubbard S.S."/>
            <person name="Banfield J.F."/>
        </authorList>
    </citation>
    <scope>NUCLEOTIDE SEQUENCE [LARGE SCALE GENOMIC DNA]</scope>
</reference>
<dbReference type="Pfam" id="PF00781">
    <property type="entry name" value="DAGK_cat"/>
    <property type="match status" value="1"/>
</dbReference>
<feature type="domain" description="DAGKc" evidence="1">
    <location>
        <begin position="42"/>
        <end position="126"/>
    </location>
</feature>
<dbReference type="SUPFAM" id="SSF111331">
    <property type="entry name" value="NAD kinase/diacylglycerol kinase-like"/>
    <property type="match status" value="1"/>
</dbReference>
<dbReference type="PROSITE" id="PS50146">
    <property type="entry name" value="DAGK"/>
    <property type="match status" value="1"/>
</dbReference>
<proteinExistence type="predicted"/>
<dbReference type="Gene3D" id="3.40.50.10330">
    <property type="entry name" value="Probable inorganic polyphosphate/atp-NAD kinase, domain 1"/>
    <property type="match status" value="1"/>
</dbReference>
<dbReference type="AlphaFoldDB" id="A0A1F5S4J2"/>
<accession>A0A1F5S4J2</accession>
<dbReference type="GO" id="GO:0016301">
    <property type="term" value="F:kinase activity"/>
    <property type="evidence" value="ECO:0007669"/>
    <property type="project" value="InterPro"/>
</dbReference>
<evidence type="ECO:0000313" key="2">
    <source>
        <dbReference type="EMBL" id="OGF21605.1"/>
    </source>
</evidence>
<dbReference type="InterPro" id="IPR016064">
    <property type="entry name" value="NAD/diacylglycerol_kinase_sf"/>
</dbReference>
<dbReference type="Gene3D" id="2.60.200.40">
    <property type="match status" value="1"/>
</dbReference>
<comment type="caution">
    <text evidence="2">The sequence shown here is derived from an EMBL/GenBank/DDBJ whole genome shotgun (WGS) entry which is preliminary data.</text>
</comment>
<name>A0A1F5S4J2_9BACT</name>
<evidence type="ECO:0000259" key="1">
    <source>
        <dbReference type="PROSITE" id="PS50146"/>
    </source>
</evidence>
<protein>
    <recommendedName>
        <fullName evidence="1">DAGKc domain-containing protein</fullName>
    </recommendedName>
</protein>
<evidence type="ECO:0000313" key="3">
    <source>
        <dbReference type="Proteomes" id="UP000177407"/>
    </source>
</evidence>
<organism evidence="2 3">
    <name type="scientific">Candidatus Falkowbacteria bacterium RIFOXYA2_FULL_38_12</name>
    <dbReference type="NCBI Taxonomy" id="1797993"/>
    <lineage>
        <taxon>Bacteria</taxon>
        <taxon>Candidatus Falkowiibacteriota</taxon>
    </lineage>
</organism>
<dbReference type="InterPro" id="IPR017438">
    <property type="entry name" value="ATP-NAD_kinase_N"/>
</dbReference>